<evidence type="ECO:0000259" key="4">
    <source>
        <dbReference type="PROSITE" id="PS50102"/>
    </source>
</evidence>
<feature type="compositionally biased region" description="Basic and acidic residues" evidence="3">
    <location>
        <begin position="418"/>
        <end position="528"/>
    </location>
</feature>
<feature type="compositionally biased region" description="Basic and acidic residues" evidence="3">
    <location>
        <begin position="334"/>
        <end position="369"/>
    </location>
</feature>
<feature type="compositionally biased region" description="Basic and acidic residues" evidence="3">
    <location>
        <begin position="377"/>
        <end position="399"/>
    </location>
</feature>
<dbReference type="Gene3D" id="3.30.70.330">
    <property type="match status" value="1"/>
</dbReference>
<evidence type="ECO:0000256" key="1">
    <source>
        <dbReference type="ARBA" id="ARBA00022884"/>
    </source>
</evidence>
<reference evidence="5" key="1">
    <citation type="submission" date="2020-05" db="UniProtKB">
        <authorList>
            <consortium name="EnsemblMetazoa"/>
        </authorList>
    </citation>
    <scope>IDENTIFICATION</scope>
    <source>
        <strain evidence="5">Jacobina</strain>
    </source>
</reference>
<dbReference type="Pfam" id="PF00076">
    <property type="entry name" value="RRM_1"/>
    <property type="match status" value="1"/>
</dbReference>
<evidence type="ECO:0000313" key="5">
    <source>
        <dbReference type="EnsemblMetazoa" id="LLOJ009911-PA"/>
    </source>
</evidence>
<organism evidence="5 6">
    <name type="scientific">Lutzomyia longipalpis</name>
    <name type="common">Sand fly</name>
    <dbReference type="NCBI Taxonomy" id="7200"/>
    <lineage>
        <taxon>Eukaryota</taxon>
        <taxon>Metazoa</taxon>
        <taxon>Ecdysozoa</taxon>
        <taxon>Arthropoda</taxon>
        <taxon>Hexapoda</taxon>
        <taxon>Insecta</taxon>
        <taxon>Pterygota</taxon>
        <taxon>Neoptera</taxon>
        <taxon>Endopterygota</taxon>
        <taxon>Diptera</taxon>
        <taxon>Nematocera</taxon>
        <taxon>Psychodoidea</taxon>
        <taxon>Psychodidae</taxon>
        <taxon>Lutzomyia</taxon>
        <taxon>Lutzomyia</taxon>
    </lineage>
</organism>
<dbReference type="PANTHER" id="PTHR23236">
    <property type="entry name" value="EUKARYOTIC TRANSLATION INITIATION FACTOR 4B/4H"/>
    <property type="match status" value="1"/>
</dbReference>
<dbReference type="InterPro" id="IPR000504">
    <property type="entry name" value="RRM_dom"/>
</dbReference>
<sequence>MDKKKKKAKAKAVSLQDFLAASGGVATAPAPRKVSSWADEIEEDDKRQIIALPTAPRASRIFNDDSVPHTPPFLAYISNLPYDVLEEDIRDFFMGYHIVSLRLPREDGEMGRLRGFGYIEFETRPELCDAVSMPDPAIRNRRVRIDVSNESDQQKQRGGRNSRYGDRDRDRDDRDQTNWRRGNDQFQGDRDTDGRRGGYGGFRERDRESSGAENSNWRLGERPNLDAEPPRRGYDAPRERYGGRRSNYEERKRDPEPTEVRERPKLNLMPRTLPIEPLVVLPDPEEPVERREERTETPEVDDEAEAEAEAAPAPKPEPVPAAKIFGEAKPVDTAAREREIEERMERDRLEKEKALEEERQREKQNKENEKPEEEAPMPEKEVRELKKEEIMSWRKRPEPNDNNDEDVSQRRISPRRYSPVDDKRGPPKRFDDRRGYRDNRDSYQRDRDRDYKDGRNQGRPRDSRQDNRYRDRYEHDGRGARDRPGPERHERDRDGGGGYRSGDDRPPRRERAHEDSRDIEDRMPKFKPAEGPNLSMSNKYAAFLDNDADE</sequence>
<evidence type="ECO:0000256" key="3">
    <source>
        <dbReference type="SAM" id="MobiDB-lite"/>
    </source>
</evidence>
<accession>A0A1B0GLC7</accession>
<feature type="region of interest" description="Disordered" evidence="3">
    <location>
        <begin position="139"/>
        <end position="550"/>
    </location>
</feature>
<dbReference type="GO" id="GO:0003723">
    <property type="term" value="F:RNA binding"/>
    <property type="evidence" value="ECO:0007669"/>
    <property type="project" value="UniProtKB-UniRule"/>
</dbReference>
<feature type="compositionally biased region" description="Basic and acidic residues" evidence="3">
    <location>
        <begin position="143"/>
        <end position="155"/>
    </location>
</feature>
<dbReference type="SMART" id="SM00360">
    <property type="entry name" value="RRM"/>
    <property type="match status" value="1"/>
</dbReference>
<name>A0A1B0GLC7_LUTLO</name>
<dbReference type="VEuPathDB" id="VectorBase:LLOJ009911"/>
<dbReference type="InterPro" id="IPR035979">
    <property type="entry name" value="RBD_domain_sf"/>
</dbReference>
<keyword evidence="1 2" id="KW-0694">RNA-binding</keyword>
<feature type="compositionally biased region" description="Basic and acidic residues" evidence="3">
    <location>
        <begin position="287"/>
        <end position="297"/>
    </location>
</feature>
<keyword evidence="6" id="KW-1185">Reference proteome</keyword>
<dbReference type="InterPro" id="IPR012677">
    <property type="entry name" value="Nucleotide-bd_a/b_plait_sf"/>
</dbReference>
<feature type="compositionally biased region" description="Basic and acidic residues" evidence="3">
    <location>
        <begin position="163"/>
        <end position="210"/>
    </location>
</feature>
<feature type="domain" description="RRM" evidence="4">
    <location>
        <begin position="73"/>
        <end position="150"/>
    </location>
</feature>
<dbReference type="VEuPathDB" id="VectorBase:LLONM1_000910"/>
<dbReference type="PROSITE" id="PS50102">
    <property type="entry name" value="RRM"/>
    <property type="match status" value="1"/>
</dbReference>
<protein>
    <recommendedName>
        <fullName evidence="4">RRM domain-containing protein</fullName>
    </recommendedName>
</protein>
<dbReference type="PANTHER" id="PTHR23236:SF2">
    <property type="entry name" value="EUKARYOTIC TRANSLATION INITIATION FACTOR 4B"/>
    <property type="match status" value="1"/>
</dbReference>
<feature type="compositionally biased region" description="Basic and acidic residues" evidence="3">
    <location>
        <begin position="219"/>
        <end position="265"/>
    </location>
</feature>
<proteinExistence type="predicted"/>
<feature type="compositionally biased region" description="Acidic residues" evidence="3">
    <location>
        <begin position="298"/>
        <end position="308"/>
    </location>
</feature>
<dbReference type="Proteomes" id="UP000092461">
    <property type="component" value="Unassembled WGS sequence"/>
</dbReference>
<dbReference type="SUPFAM" id="SSF54928">
    <property type="entry name" value="RNA-binding domain, RBD"/>
    <property type="match status" value="1"/>
</dbReference>
<dbReference type="EnsemblMetazoa" id="LLOJ009911-RA">
    <property type="protein sequence ID" value="LLOJ009911-PA"/>
    <property type="gene ID" value="LLOJ009911"/>
</dbReference>
<evidence type="ECO:0000313" key="6">
    <source>
        <dbReference type="Proteomes" id="UP000092461"/>
    </source>
</evidence>
<dbReference type="EMBL" id="AJWK01034746">
    <property type="status" value="NOT_ANNOTATED_CDS"/>
    <property type="molecule type" value="Genomic_DNA"/>
</dbReference>
<dbReference type="AlphaFoldDB" id="A0A1B0GLC7"/>
<evidence type="ECO:0000256" key="2">
    <source>
        <dbReference type="PROSITE-ProRule" id="PRU00176"/>
    </source>
</evidence>